<evidence type="ECO:0000313" key="1">
    <source>
        <dbReference type="EMBL" id="ERG69136.1"/>
    </source>
</evidence>
<dbReference type="AlphaFoldDB" id="U1LMF3"/>
<proteinExistence type="predicted"/>
<dbReference type="RefSeq" id="WP_021030580.1">
    <property type="nucleotide sequence ID" value="NZ_KI391954.1"/>
</dbReference>
<name>U1LMF3_SEGRC</name>
<gene>
    <name evidence="1" type="ORF">HMPREF9336_04280</name>
</gene>
<dbReference type="EMBL" id="ACZI02000003">
    <property type="protein sequence ID" value="ERG69136.1"/>
    <property type="molecule type" value="Genomic_DNA"/>
</dbReference>
<evidence type="ECO:0000313" key="2">
    <source>
        <dbReference type="Proteomes" id="UP000004816"/>
    </source>
</evidence>
<accession>U1LMF3</accession>
<organism evidence="1 2">
    <name type="scientific">Segniliparus rugosus (strain ATCC BAA-974 / DSM 45345 / CCUG 50838 / CIP 108380 / JCM 13579 / CDC 945)</name>
    <dbReference type="NCBI Taxonomy" id="679197"/>
    <lineage>
        <taxon>Bacteria</taxon>
        <taxon>Bacillati</taxon>
        <taxon>Actinomycetota</taxon>
        <taxon>Actinomycetes</taxon>
        <taxon>Mycobacteriales</taxon>
        <taxon>Segniliparaceae</taxon>
        <taxon>Segniliparus</taxon>
    </lineage>
</organism>
<dbReference type="Proteomes" id="UP000004816">
    <property type="component" value="Unassembled WGS sequence"/>
</dbReference>
<dbReference type="HOGENOM" id="CLU_3011763_0_0_11"/>
<sequence length="56" mass="5616">MFFLFNFFPLLAAAPADMSLVQASTNDVVAASHVGPVLQDGNAGSAGSGDSHGHNG</sequence>
<protein>
    <submittedName>
        <fullName evidence="1">Uncharacterized protein</fullName>
    </submittedName>
</protein>
<reference evidence="1 2" key="1">
    <citation type="journal article" date="2011" name="Stand. Genomic Sci.">
        <title>High quality draft genome sequence of Segniliparus rugosus CDC 945(T)= (ATCC BAA-974(T)).</title>
        <authorList>
            <person name="Earl A.M."/>
            <person name="Desjardins C.A."/>
            <person name="Fitzgerald M.G."/>
            <person name="Arachchi H.M."/>
            <person name="Zeng Q."/>
            <person name="Mehta T."/>
            <person name="Griggs A."/>
            <person name="Birren B.W."/>
            <person name="Toney N.C."/>
            <person name="Carr J."/>
            <person name="Posey J."/>
            <person name="Butler W.R."/>
        </authorList>
    </citation>
    <scope>NUCLEOTIDE SEQUENCE [LARGE SCALE GENOMIC DNA]</scope>
    <source>
        <strain evidence="2">ATCC BAA-974 / DSM 45345 / CCUG 50838 / CIP 108380 / JCM 13579 / CDC 945</strain>
    </source>
</reference>
<keyword evidence="2" id="KW-1185">Reference proteome</keyword>
<comment type="caution">
    <text evidence="1">The sequence shown here is derived from an EMBL/GenBank/DDBJ whole genome shotgun (WGS) entry which is preliminary data.</text>
</comment>